<keyword evidence="4" id="KW-0676">Redox-active center</keyword>
<evidence type="ECO:0000259" key="5">
    <source>
        <dbReference type="PROSITE" id="PS51352"/>
    </source>
</evidence>
<reference evidence="6" key="1">
    <citation type="journal article" date="2015" name="Proc. Natl. Acad. Sci. U.S.A.">
        <title>Networks of energetic and metabolic interactions define dynamics in microbial communities.</title>
        <authorList>
            <person name="Embree M."/>
            <person name="Liu J.K."/>
            <person name="Al-Bassam M.M."/>
            <person name="Zengler K."/>
        </authorList>
    </citation>
    <scope>NUCLEOTIDE SEQUENCE</scope>
</reference>
<proteinExistence type="predicted"/>
<dbReference type="PANTHER" id="PTHR42852:SF6">
    <property type="entry name" value="THIOL:DISULFIDE INTERCHANGE PROTEIN DSBE"/>
    <property type="match status" value="1"/>
</dbReference>
<dbReference type="GO" id="GO:0030313">
    <property type="term" value="C:cell envelope"/>
    <property type="evidence" value="ECO:0007669"/>
    <property type="project" value="UniProtKB-SubCell"/>
</dbReference>
<name>A0A0W8G557_9ZZZZ</name>
<comment type="caution">
    <text evidence="6">The sequence shown here is derived from an EMBL/GenBank/DDBJ whole genome shotgun (WGS) entry which is preliminary data.</text>
</comment>
<dbReference type="InterPro" id="IPR000866">
    <property type="entry name" value="AhpC/TSA"/>
</dbReference>
<dbReference type="AlphaFoldDB" id="A0A0W8G557"/>
<feature type="domain" description="Thioredoxin" evidence="5">
    <location>
        <begin position="13"/>
        <end position="161"/>
    </location>
</feature>
<organism evidence="6">
    <name type="scientific">hydrocarbon metagenome</name>
    <dbReference type="NCBI Taxonomy" id="938273"/>
    <lineage>
        <taxon>unclassified sequences</taxon>
        <taxon>metagenomes</taxon>
        <taxon>ecological metagenomes</taxon>
    </lineage>
</organism>
<gene>
    <name evidence="6" type="ORF">ASZ90_001938</name>
</gene>
<dbReference type="Gene3D" id="3.40.30.10">
    <property type="entry name" value="Glutaredoxin"/>
    <property type="match status" value="1"/>
</dbReference>
<dbReference type="Pfam" id="PF00578">
    <property type="entry name" value="AhpC-TSA"/>
    <property type="match status" value="1"/>
</dbReference>
<dbReference type="PANTHER" id="PTHR42852">
    <property type="entry name" value="THIOL:DISULFIDE INTERCHANGE PROTEIN DSBE"/>
    <property type="match status" value="1"/>
</dbReference>
<evidence type="ECO:0000256" key="3">
    <source>
        <dbReference type="ARBA" id="ARBA00023157"/>
    </source>
</evidence>
<evidence type="ECO:0000313" key="6">
    <source>
        <dbReference type="EMBL" id="KUG28201.1"/>
    </source>
</evidence>
<evidence type="ECO:0000256" key="4">
    <source>
        <dbReference type="ARBA" id="ARBA00023284"/>
    </source>
</evidence>
<dbReference type="InterPro" id="IPR050553">
    <property type="entry name" value="Thioredoxin_ResA/DsbE_sf"/>
</dbReference>
<sequence>MARYRAMAATFLLAVVSAAVLAAAGPAQAGPPSIVTPVTLSDLDTLIAQTDRGVLVAMASWCGPCKAELPHLVKLHRHYQGKGLALYGVSVDFAGASAMQPMVNKFGVEFPVYWVGEPGVEHYGLNPIPMLVFIQNGQVVDRLQGAHNEEELQALFDTFLAPPLP</sequence>
<comment type="subcellular location">
    <subcellularLocation>
        <location evidence="1">Cell envelope</location>
    </subcellularLocation>
</comment>
<dbReference type="InterPro" id="IPR036249">
    <property type="entry name" value="Thioredoxin-like_sf"/>
</dbReference>
<evidence type="ECO:0000256" key="2">
    <source>
        <dbReference type="ARBA" id="ARBA00022748"/>
    </source>
</evidence>
<dbReference type="EMBL" id="LNQE01000249">
    <property type="protein sequence ID" value="KUG28201.1"/>
    <property type="molecule type" value="Genomic_DNA"/>
</dbReference>
<dbReference type="GO" id="GO:0016491">
    <property type="term" value="F:oxidoreductase activity"/>
    <property type="evidence" value="ECO:0007669"/>
    <property type="project" value="InterPro"/>
</dbReference>
<keyword evidence="2" id="KW-0201">Cytochrome c-type biogenesis</keyword>
<dbReference type="PROSITE" id="PS51352">
    <property type="entry name" value="THIOREDOXIN_2"/>
    <property type="match status" value="1"/>
</dbReference>
<dbReference type="SUPFAM" id="SSF52833">
    <property type="entry name" value="Thioredoxin-like"/>
    <property type="match status" value="1"/>
</dbReference>
<dbReference type="InterPro" id="IPR013766">
    <property type="entry name" value="Thioredoxin_domain"/>
</dbReference>
<evidence type="ECO:0000256" key="1">
    <source>
        <dbReference type="ARBA" id="ARBA00004196"/>
    </source>
</evidence>
<dbReference type="GO" id="GO:0016209">
    <property type="term" value="F:antioxidant activity"/>
    <property type="evidence" value="ECO:0007669"/>
    <property type="project" value="InterPro"/>
</dbReference>
<dbReference type="GO" id="GO:0017004">
    <property type="term" value="P:cytochrome complex assembly"/>
    <property type="evidence" value="ECO:0007669"/>
    <property type="project" value="UniProtKB-KW"/>
</dbReference>
<dbReference type="CDD" id="cd02966">
    <property type="entry name" value="TlpA_like_family"/>
    <property type="match status" value="1"/>
</dbReference>
<protein>
    <submittedName>
        <fullName evidence="6">Thioredoxin family protein</fullName>
    </submittedName>
</protein>
<accession>A0A0W8G557</accession>
<keyword evidence="3" id="KW-1015">Disulfide bond</keyword>